<sequence>MCDLPGDLPCMIPLVLHGRELKNLETVVVQSRGDVPMLCHAVPLSSYPFGYSKRKVCGYVGQLPPAPAPQHQAHAIRVSGMYLKDRGSRYLSAPIATAANCPPTVV</sequence>
<organism evidence="1">
    <name type="scientific">Eutreptiella gymnastica</name>
    <dbReference type="NCBI Taxonomy" id="73025"/>
    <lineage>
        <taxon>Eukaryota</taxon>
        <taxon>Discoba</taxon>
        <taxon>Euglenozoa</taxon>
        <taxon>Euglenida</taxon>
        <taxon>Spirocuta</taxon>
        <taxon>Euglenophyceae</taxon>
        <taxon>Eutreptiales</taxon>
        <taxon>Eutreptiaceae</taxon>
        <taxon>Eutreptiella</taxon>
    </lineage>
</organism>
<proteinExistence type="predicted"/>
<name>A0A7S4FQT1_9EUGL</name>
<reference evidence="1" key="1">
    <citation type="submission" date="2021-01" db="EMBL/GenBank/DDBJ databases">
        <authorList>
            <person name="Corre E."/>
            <person name="Pelletier E."/>
            <person name="Niang G."/>
            <person name="Scheremetjew M."/>
            <person name="Finn R."/>
            <person name="Kale V."/>
            <person name="Holt S."/>
            <person name="Cochrane G."/>
            <person name="Meng A."/>
            <person name="Brown T."/>
            <person name="Cohen L."/>
        </authorList>
    </citation>
    <scope>NUCLEOTIDE SEQUENCE</scope>
    <source>
        <strain evidence="1">CCMP1594</strain>
    </source>
</reference>
<protein>
    <submittedName>
        <fullName evidence="1">Uncharacterized protein</fullName>
    </submittedName>
</protein>
<dbReference type="EMBL" id="HBJA01054700">
    <property type="protein sequence ID" value="CAE0808274.1"/>
    <property type="molecule type" value="Transcribed_RNA"/>
</dbReference>
<evidence type="ECO:0000313" key="1">
    <source>
        <dbReference type="EMBL" id="CAE0808274.1"/>
    </source>
</evidence>
<gene>
    <name evidence="1" type="ORF">EGYM00163_LOCUS19404</name>
</gene>
<dbReference type="AlphaFoldDB" id="A0A7S4FQT1"/>
<accession>A0A7S4FQT1</accession>